<evidence type="ECO:0000313" key="1">
    <source>
        <dbReference type="EMBL" id="PBK81660.1"/>
    </source>
</evidence>
<organism evidence="1 2">
    <name type="scientific">Armillaria gallica</name>
    <name type="common">Bulbous honey fungus</name>
    <name type="synonym">Armillaria bulbosa</name>
    <dbReference type="NCBI Taxonomy" id="47427"/>
    <lineage>
        <taxon>Eukaryota</taxon>
        <taxon>Fungi</taxon>
        <taxon>Dikarya</taxon>
        <taxon>Basidiomycota</taxon>
        <taxon>Agaricomycotina</taxon>
        <taxon>Agaricomycetes</taxon>
        <taxon>Agaricomycetidae</taxon>
        <taxon>Agaricales</taxon>
        <taxon>Marasmiineae</taxon>
        <taxon>Physalacriaceae</taxon>
        <taxon>Armillaria</taxon>
    </lineage>
</organism>
<evidence type="ECO:0000313" key="2">
    <source>
        <dbReference type="Proteomes" id="UP000217790"/>
    </source>
</evidence>
<dbReference type="EMBL" id="KZ293726">
    <property type="protein sequence ID" value="PBK81660.1"/>
    <property type="molecule type" value="Genomic_DNA"/>
</dbReference>
<reference evidence="2" key="1">
    <citation type="journal article" date="2017" name="Nat. Ecol. Evol.">
        <title>Genome expansion and lineage-specific genetic innovations in the forest pathogenic fungi Armillaria.</title>
        <authorList>
            <person name="Sipos G."/>
            <person name="Prasanna A.N."/>
            <person name="Walter M.C."/>
            <person name="O'Connor E."/>
            <person name="Balint B."/>
            <person name="Krizsan K."/>
            <person name="Kiss B."/>
            <person name="Hess J."/>
            <person name="Varga T."/>
            <person name="Slot J."/>
            <person name="Riley R."/>
            <person name="Boka B."/>
            <person name="Rigling D."/>
            <person name="Barry K."/>
            <person name="Lee J."/>
            <person name="Mihaltcheva S."/>
            <person name="LaButti K."/>
            <person name="Lipzen A."/>
            <person name="Waldron R."/>
            <person name="Moloney N.M."/>
            <person name="Sperisen C."/>
            <person name="Kredics L."/>
            <person name="Vagvoelgyi C."/>
            <person name="Patrignani A."/>
            <person name="Fitzpatrick D."/>
            <person name="Nagy I."/>
            <person name="Doyle S."/>
            <person name="Anderson J.B."/>
            <person name="Grigoriev I.V."/>
            <person name="Gueldener U."/>
            <person name="Muensterkoetter M."/>
            <person name="Nagy L.G."/>
        </authorList>
    </citation>
    <scope>NUCLEOTIDE SEQUENCE [LARGE SCALE GENOMIC DNA]</scope>
    <source>
        <strain evidence="2">Ar21-2</strain>
    </source>
</reference>
<dbReference type="InParanoid" id="A0A2H3CIH3"/>
<gene>
    <name evidence="1" type="ORF">ARMGADRAFT_775366</name>
</gene>
<dbReference type="Proteomes" id="UP000217790">
    <property type="component" value="Unassembled WGS sequence"/>
</dbReference>
<name>A0A2H3CIH3_ARMGA</name>
<accession>A0A2H3CIH3</accession>
<sequence>MRRAMGEEINFDRPAVSTLCNHARLPQLTHQGSQCPRDVGIPTLQPSYLKSGPVFQCVATTYRCPASKGMNGCTISCSRERMSWGRL</sequence>
<dbReference type="AlphaFoldDB" id="A0A2H3CIH3"/>
<keyword evidence="2" id="KW-1185">Reference proteome</keyword>
<proteinExistence type="predicted"/>
<protein>
    <submittedName>
        <fullName evidence="1">Uncharacterized protein</fullName>
    </submittedName>
</protein>